<evidence type="ECO:0000256" key="6">
    <source>
        <dbReference type="SAM" id="Phobius"/>
    </source>
</evidence>
<evidence type="ECO:0000313" key="7">
    <source>
        <dbReference type="EMBL" id="CRK31008.1"/>
    </source>
</evidence>
<dbReference type="Gene3D" id="1.20.1250.20">
    <property type="entry name" value="MFS general substrate transporter like domains"/>
    <property type="match status" value="1"/>
</dbReference>
<keyword evidence="4 6" id="KW-1133">Transmembrane helix</keyword>
<feature type="transmembrane region" description="Helical" evidence="6">
    <location>
        <begin position="89"/>
        <end position="107"/>
    </location>
</feature>
<dbReference type="EMBL" id="CVQI01023335">
    <property type="protein sequence ID" value="CRK31008.1"/>
    <property type="molecule type" value="Genomic_DNA"/>
</dbReference>
<dbReference type="AlphaFoldDB" id="A0A0G4M9P6"/>
<evidence type="ECO:0000256" key="4">
    <source>
        <dbReference type="ARBA" id="ARBA00022989"/>
    </source>
</evidence>
<evidence type="ECO:0000313" key="8">
    <source>
        <dbReference type="Proteomes" id="UP000045706"/>
    </source>
</evidence>
<protein>
    <recommendedName>
        <fullName evidence="9">Major facilitator superfamily (MFS) profile domain-containing protein</fullName>
    </recommendedName>
</protein>
<feature type="transmembrane region" description="Helical" evidence="6">
    <location>
        <begin position="189"/>
        <end position="214"/>
    </location>
</feature>
<name>A0A0G4M9P6_VERLO</name>
<dbReference type="Pfam" id="PF06609">
    <property type="entry name" value="TRI12"/>
    <property type="match status" value="2"/>
</dbReference>
<dbReference type="GO" id="GO:0005886">
    <property type="term" value="C:plasma membrane"/>
    <property type="evidence" value="ECO:0007669"/>
    <property type="project" value="TreeGrafter"/>
</dbReference>
<dbReference type="Proteomes" id="UP000045706">
    <property type="component" value="Unassembled WGS sequence"/>
</dbReference>
<feature type="transmembrane region" description="Helical" evidence="6">
    <location>
        <begin position="286"/>
        <end position="307"/>
    </location>
</feature>
<keyword evidence="3 6" id="KW-0812">Transmembrane</keyword>
<dbReference type="PANTHER" id="PTHR23501:SF109">
    <property type="entry name" value="MAJOR FACILITATOR SUPERFAMILY (MFS) PROFILE DOMAIN-CONTAINING PROTEIN-RELATED"/>
    <property type="match status" value="1"/>
</dbReference>
<proteinExistence type="predicted"/>
<evidence type="ECO:0000256" key="1">
    <source>
        <dbReference type="ARBA" id="ARBA00004141"/>
    </source>
</evidence>
<dbReference type="InterPro" id="IPR036259">
    <property type="entry name" value="MFS_trans_sf"/>
</dbReference>
<comment type="subcellular location">
    <subcellularLocation>
        <location evidence="1">Membrane</location>
        <topology evidence="1">Multi-pass membrane protein</topology>
    </subcellularLocation>
</comment>
<dbReference type="InterPro" id="IPR010573">
    <property type="entry name" value="MFS_Str1/Tri12-like"/>
</dbReference>
<keyword evidence="5 6" id="KW-0472">Membrane</keyword>
<reference evidence="8" key="1">
    <citation type="submission" date="2015-05" db="EMBL/GenBank/DDBJ databases">
        <authorList>
            <person name="Fogelqvist Johan"/>
        </authorList>
    </citation>
    <scope>NUCLEOTIDE SEQUENCE [LARGE SCALE GENOMIC DNA]</scope>
</reference>
<dbReference type="SUPFAM" id="SSF103473">
    <property type="entry name" value="MFS general substrate transporter"/>
    <property type="match status" value="2"/>
</dbReference>
<accession>A0A0G4M9P6</accession>
<organism evidence="7 8">
    <name type="scientific">Verticillium longisporum</name>
    <name type="common">Verticillium dahliae var. longisporum</name>
    <dbReference type="NCBI Taxonomy" id="100787"/>
    <lineage>
        <taxon>Eukaryota</taxon>
        <taxon>Fungi</taxon>
        <taxon>Dikarya</taxon>
        <taxon>Ascomycota</taxon>
        <taxon>Pezizomycotina</taxon>
        <taxon>Sordariomycetes</taxon>
        <taxon>Hypocreomycetidae</taxon>
        <taxon>Glomerellales</taxon>
        <taxon>Plectosphaerellaceae</taxon>
        <taxon>Verticillium</taxon>
    </lineage>
</organism>
<keyword evidence="2" id="KW-0813">Transport</keyword>
<gene>
    <name evidence="7" type="ORF">BN1723_003742</name>
</gene>
<evidence type="ECO:0000256" key="3">
    <source>
        <dbReference type="ARBA" id="ARBA00022692"/>
    </source>
</evidence>
<sequence>MAITPAPHQASDSDGLAYDAGEKEASTNRACKYVHDTNGQRRGWKAHQGNYSGLHSNVRPDQRITLNWTFGASMIVSIGGRLSDIFGRRYFMMTGALISICGCLVGLNGRSINQMIASGALFGIGSGFQELCYACVQEATALIGSMASVGANDEAQAIVTVVLAATTITPPQLLSFTMLSFGLEDQRDLGVAVGLAGTFRLFGGAVATAMYTAIYTNRSNEVLPGQLTAAIQASDVEFSEGLLQSMIKAATLNTRTAYEAVSGATPDLVDRVIEGARESYVQGFSLVYLVAIAFGVCATIAAACTVSTDRSKKNNDRAVVMKDEVLKRDAMLQKKTVA</sequence>
<dbReference type="GO" id="GO:0022857">
    <property type="term" value="F:transmembrane transporter activity"/>
    <property type="evidence" value="ECO:0007669"/>
    <property type="project" value="InterPro"/>
</dbReference>
<evidence type="ECO:0000256" key="5">
    <source>
        <dbReference type="ARBA" id="ARBA00023136"/>
    </source>
</evidence>
<evidence type="ECO:0008006" key="9">
    <source>
        <dbReference type="Google" id="ProtNLM"/>
    </source>
</evidence>
<dbReference type="PANTHER" id="PTHR23501">
    <property type="entry name" value="MAJOR FACILITATOR SUPERFAMILY"/>
    <property type="match status" value="1"/>
</dbReference>
<evidence type="ECO:0000256" key="2">
    <source>
        <dbReference type="ARBA" id="ARBA00022448"/>
    </source>
</evidence>